<feature type="coiled-coil region" evidence="1">
    <location>
        <begin position="183"/>
        <end position="245"/>
    </location>
</feature>
<dbReference type="Proteomes" id="UP000257109">
    <property type="component" value="Unassembled WGS sequence"/>
</dbReference>
<accession>A0A371HPI4</accession>
<dbReference type="PANTHER" id="PTHR48200">
    <property type="entry name" value="PROTEIN, PUTATIVE-RELATED"/>
    <property type="match status" value="1"/>
</dbReference>
<keyword evidence="4" id="KW-1185">Reference proteome</keyword>
<sequence length="267" mass="31297">MDEVLYLYGGFPNVPLMGTQGCINYNPSILLRQQGYPVIFPPTDESISPLLVHGLGIHQADILRKIRAAWGYPIKKGRELVPRNHEVSTAFRHWLQHRVDMVEIRFSKIKPSARELEETVQSEEEKIEEAHVGKQVADEEANRHKKNAKFLVRRIRMEEDAKFRMRDCLKAADAEMCLRREERNRVMAEKQRLLQMLKEAEHVENEHQHQIGKLQQQILQMKNELQCKQNKLKVEQNKNHQLESLAYNKIVALEAEISIWKKQSQHS</sequence>
<keyword evidence="1" id="KW-0175">Coiled coil</keyword>
<organism evidence="3 4">
    <name type="scientific">Mucuna pruriens</name>
    <name type="common">Velvet bean</name>
    <name type="synonym">Dolichos pruriens</name>
    <dbReference type="NCBI Taxonomy" id="157652"/>
    <lineage>
        <taxon>Eukaryota</taxon>
        <taxon>Viridiplantae</taxon>
        <taxon>Streptophyta</taxon>
        <taxon>Embryophyta</taxon>
        <taxon>Tracheophyta</taxon>
        <taxon>Spermatophyta</taxon>
        <taxon>Magnoliopsida</taxon>
        <taxon>eudicotyledons</taxon>
        <taxon>Gunneridae</taxon>
        <taxon>Pentapetalae</taxon>
        <taxon>rosids</taxon>
        <taxon>fabids</taxon>
        <taxon>Fabales</taxon>
        <taxon>Fabaceae</taxon>
        <taxon>Papilionoideae</taxon>
        <taxon>50 kb inversion clade</taxon>
        <taxon>NPAAA clade</taxon>
        <taxon>indigoferoid/millettioid clade</taxon>
        <taxon>Phaseoleae</taxon>
        <taxon>Mucuna</taxon>
    </lineage>
</organism>
<comment type="caution">
    <text evidence="3">The sequence shown here is derived from an EMBL/GenBank/DDBJ whole genome shotgun (WGS) entry which is preliminary data.</text>
</comment>
<evidence type="ECO:0000256" key="1">
    <source>
        <dbReference type="SAM" id="Coils"/>
    </source>
</evidence>
<evidence type="ECO:0000259" key="2">
    <source>
        <dbReference type="Pfam" id="PF24924"/>
    </source>
</evidence>
<feature type="domain" description="DUF7745" evidence="2">
    <location>
        <begin position="3"/>
        <end position="99"/>
    </location>
</feature>
<protein>
    <recommendedName>
        <fullName evidence="2">DUF7745 domain-containing protein</fullName>
    </recommendedName>
</protein>
<dbReference type="PANTHER" id="PTHR48200:SF1">
    <property type="entry name" value="AMINOTRANSFERASE-LIKE PLANT MOBILE DOMAIN-CONTAINING PROTEIN"/>
    <property type="match status" value="1"/>
</dbReference>
<dbReference type="AlphaFoldDB" id="A0A371HPI4"/>
<dbReference type="EMBL" id="QJKJ01002033">
    <property type="protein sequence ID" value="RDY04699.1"/>
    <property type="molecule type" value="Genomic_DNA"/>
</dbReference>
<evidence type="ECO:0000313" key="4">
    <source>
        <dbReference type="Proteomes" id="UP000257109"/>
    </source>
</evidence>
<dbReference type="OrthoDB" id="1459749at2759"/>
<reference evidence="3" key="1">
    <citation type="submission" date="2018-05" db="EMBL/GenBank/DDBJ databases">
        <title>Draft genome of Mucuna pruriens seed.</title>
        <authorList>
            <person name="Nnadi N.E."/>
            <person name="Vos R."/>
            <person name="Hasami M.H."/>
            <person name="Devisetty U.K."/>
            <person name="Aguiy J.C."/>
        </authorList>
    </citation>
    <scope>NUCLEOTIDE SEQUENCE [LARGE SCALE GENOMIC DNA]</scope>
    <source>
        <strain evidence="3">JCA_2017</strain>
    </source>
</reference>
<name>A0A371HPI4_MUCPR</name>
<gene>
    <name evidence="3" type="ORF">CR513_11568</name>
</gene>
<dbReference type="Pfam" id="PF24924">
    <property type="entry name" value="DUF7745"/>
    <property type="match status" value="1"/>
</dbReference>
<proteinExistence type="predicted"/>
<evidence type="ECO:0000313" key="3">
    <source>
        <dbReference type="EMBL" id="RDY04699.1"/>
    </source>
</evidence>
<feature type="non-terminal residue" evidence="3">
    <location>
        <position position="1"/>
    </location>
</feature>
<dbReference type="InterPro" id="IPR056647">
    <property type="entry name" value="DUF7745"/>
</dbReference>